<name>A0A378XET6_9BURK</name>
<dbReference type="Pfam" id="PF04536">
    <property type="entry name" value="TPM_phosphatase"/>
    <property type="match status" value="1"/>
</dbReference>
<feature type="transmembrane region" description="Helical" evidence="1">
    <location>
        <begin position="193"/>
        <end position="212"/>
    </location>
</feature>
<dbReference type="Proteomes" id="UP000254603">
    <property type="component" value="Unassembled WGS sequence"/>
</dbReference>
<feature type="transmembrane region" description="Helical" evidence="1">
    <location>
        <begin position="218"/>
        <end position="242"/>
    </location>
</feature>
<dbReference type="RefSeq" id="WP_018573765.1">
    <property type="nucleotide sequence ID" value="NZ_CP065725.1"/>
</dbReference>
<organism evidence="4 5">
    <name type="scientific">Oligella ureolytica</name>
    <dbReference type="NCBI Taxonomy" id="90244"/>
    <lineage>
        <taxon>Bacteria</taxon>
        <taxon>Pseudomonadati</taxon>
        <taxon>Pseudomonadota</taxon>
        <taxon>Betaproteobacteria</taxon>
        <taxon>Burkholderiales</taxon>
        <taxon>Alcaligenaceae</taxon>
        <taxon>Oligella</taxon>
    </lineage>
</organism>
<evidence type="ECO:0000313" key="6">
    <source>
        <dbReference type="Proteomes" id="UP000594903"/>
    </source>
</evidence>
<dbReference type="EMBL" id="UGSB01000001">
    <property type="protein sequence ID" value="SUA54715.1"/>
    <property type="molecule type" value="Genomic_DNA"/>
</dbReference>
<reference evidence="3 6" key="2">
    <citation type="submission" date="2020-12" db="EMBL/GenBank/DDBJ databases">
        <title>FDA dAtabase for Regulatory Grade micrObial Sequences (FDA-ARGOS): Supporting development and validation of Infectious Disease Dx tests.</title>
        <authorList>
            <person name="Sproer C."/>
            <person name="Gronow S."/>
            <person name="Severitt S."/>
            <person name="Schroder I."/>
            <person name="Tallon L."/>
            <person name="Sadzewicz L."/>
            <person name="Zhao X."/>
            <person name="Boylan J."/>
            <person name="Ott S."/>
            <person name="Bowen H."/>
            <person name="Vavikolanu K."/>
            <person name="Mehta A."/>
            <person name="Aluvathingal J."/>
            <person name="Nadendla S."/>
            <person name="Lowell S."/>
            <person name="Myers T."/>
            <person name="Yan Y."/>
            <person name="Sichtig H."/>
        </authorList>
    </citation>
    <scope>NUCLEOTIDE SEQUENCE [LARGE SCALE GENOMIC DNA]</scope>
    <source>
        <strain evidence="3 6">FDAARGOS_872</strain>
    </source>
</reference>
<proteinExistence type="predicted"/>
<feature type="domain" description="TPM" evidence="2">
    <location>
        <begin position="44"/>
        <end position="166"/>
    </location>
</feature>
<dbReference type="Gene3D" id="3.10.310.50">
    <property type="match status" value="1"/>
</dbReference>
<keyword evidence="1" id="KW-0812">Transmembrane</keyword>
<dbReference type="InterPro" id="IPR007621">
    <property type="entry name" value="TPM_dom"/>
</dbReference>
<evidence type="ECO:0000313" key="3">
    <source>
        <dbReference type="EMBL" id="QPT39075.1"/>
    </source>
</evidence>
<dbReference type="AlphaFoldDB" id="A0A378XET6"/>
<keyword evidence="6" id="KW-1185">Reference proteome</keyword>
<evidence type="ECO:0000256" key="1">
    <source>
        <dbReference type="SAM" id="Phobius"/>
    </source>
</evidence>
<keyword evidence="1" id="KW-1133">Transmembrane helix</keyword>
<gene>
    <name evidence="3" type="ORF">I6G29_07650</name>
    <name evidence="4" type="ORF">NCTC11997_01591</name>
</gene>
<accession>A0A378XET6</accession>
<sequence>MTLFKQPTTLRSIYLWLLTMLIAAMSFYTSVRAEVPVPPLTNYVVDMTGTLSAAQQSELNQGIAQLEEEKGSQIMVLMVPTVQPDDTVETYARRVFDEWRIGRAKIDDGVLVLVAKNDRRMRIETGYGLEGAITDVQASYIINRDMAPAFQANDYYGGLKKAVDHLTLLIQGEDLPEVSTSTTMDEESLFGDILPMELLLFMGVFVLFWPIWLAPIVAGFFILAISGSIGLALIAAVVALIWNLFVKKLMATGLVAANSNPITGSRTTRRKRNHDHWGGFGGGGGFGGFGGGGFGGGGGGSSGGGGASGGW</sequence>
<dbReference type="EMBL" id="CP065725">
    <property type="protein sequence ID" value="QPT39075.1"/>
    <property type="molecule type" value="Genomic_DNA"/>
</dbReference>
<dbReference type="PANTHER" id="PTHR30373">
    <property type="entry name" value="UPF0603 PROTEIN YGCG"/>
    <property type="match status" value="1"/>
</dbReference>
<dbReference type="PANTHER" id="PTHR30373:SF2">
    <property type="entry name" value="UPF0603 PROTEIN YGCG"/>
    <property type="match status" value="1"/>
</dbReference>
<keyword evidence="1" id="KW-0472">Membrane</keyword>
<evidence type="ECO:0000313" key="4">
    <source>
        <dbReference type="EMBL" id="SUA54715.1"/>
    </source>
</evidence>
<feature type="transmembrane region" description="Helical" evidence="1">
    <location>
        <begin position="13"/>
        <end position="31"/>
    </location>
</feature>
<dbReference type="Proteomes" id="UP000594903">
    <property type="component" value="Chromosome"/>
</dbReference>
<evidence type="ECO:0000313" key="5">
    <source>
        <dbReference type="Proteomes" id="UP000254603"/>
    </source>
</evidence>
<dbReference type="STRING" id="1122619.GCA_000373745_00591"/>
<reference evidence="4 5" key="1">
    <citation type="submission" date="2018-06" db="EMBL/GenBank/DDBJ databases">
        <authorList>
            <consortium name="Pathogen Informatics"/>
            <person name="Doyle S."/>
        </authorList>
    </citation>
    <scope>NUCLEOTIDE SEQUENCE [LARGE SCALE GENOMIC DNA]</scope>
    <source>
        <strain evidence="4 5">NCTC11997</strain>
    </source>
</reference>
<protein>
    <submittedName>
        <fullName evidence="4">Domain of uncharacterized function (DUF477)</fullName>
    </submittedName>
    <submittedName>
        <fullName evidence="3">YgcG family protein</fullName>
    </submittedName>
</protein>
<evidence type="ECO:0000259" key="2">
    <source>
        <dbReference type="Pfam" id="PF04536"/>
    </source>
</evidence>